<evidence type="ECO:0000256" key="1">
    <source>
        <dbReference type="ARBA" id="ARBA00007381"/>
    </source>
</evidence>
<gene>
    <name evidence="4" type="ORF">DKT75_04110</name>
</gene>
<dbReference type="Pfam" id="PF00012">
    <property type="entry name" value="HSP70"/>
    <property type="match status" value="2"/>
</dbReference>
<dbReference type="GO" id="GO:0005524">
    <property type="term" value="F:ATP binding"/>
    <property type="evidence" value="ECO:0007669"/>
    <property type="project" value="UniProtKB-KW"/>
</dbReference>
<dbReference type="Gene3D" id="3.90.640.10">
    <property type="entry name" value="Actin, Chain A, domain 4"/>
    <property type="match status" value="2"/>
</dbReference>
<dbReference type="InterPro" id="IPR043129">
    <property type="entry name" value="ATPase_NBD"/>
</dbReference>
<dbReference type="OrthoDB" id="9807934at2"/>
<reference evidence="4 5" key="1">
    <citation type="submission" date="2018-05" db="EMBL/GenBank/DDBJ databases">
        <title>Leucothrix arctica sp. nov., isolated from Arctic seawater.</title>
        <authorList>
            <person name="Choi A."/>
            <person name="Baek K."/>
        </authorList>
    </citation>
    <scope>NUCLEOTIDE SEQUENCE [LARGE SCALE GENOMIC DNA]</scope>
    <source>
        <strain evidence="4 5">IMCC9719</strain>
    </source>
</reference>
<evidence type="ECO:0000256" key="3">
    <source>
        <dbReference type="ARBA" id="ARBA00022840"/>
    </source>
</evidence>
<accession>A0A317CIE2</accession>
<keyword evidence="2" id="KW-0547">Nucleotide-binding</keyword>
<dbReference type="InterPro" id="IPR018181">
    <property type="entry name" value="Heat_shock_70_CS"/>
</dbReference>
<keyword evidence="3" id="KW-0067">ATP-binding</keyword>
<dbReference type="PANTHER" id="PTHR19375">
    <property type="entry name" value="HEAT SHOCK PROTEIN 70KDA"/>
    <property type="match status" value="1"/>
</dbReference>
<name>A0A317CIE2_9GAMM</name>
<dbReference type="RefSeq" id="WP_109822165.1">
    <property type="nucleotide sequence ID" value="NZ_QGKL01000012.1"/>
</dbReference>
<dbReference type="EMBL" id="QGKL01000012">
    <property type="protein sequence ID" value="PWQ98324.1"/>
    <property type="molecule type" value="Genomic_DNA"/>
</dbReference>
<comment type="caution">
    <text evidence="4">The sequence shown here is derived from an EMBL/GenBank/DDBJ whole genome shotgun (WGS) entry which is preliminary data.</text>
</comment>
<dbReference type="GO" id="GO:0140662">
    <property type="term" value="F:ATP-dependent protein folding chaperone"/>
    <property type="evidence" value="ECO:0007669"/>
    <property type="project" value="InterPro"/>
</dbReference>
<proteinExistence type="inferred from homology"/>
<dbReference type="SUPFAM" id="SSF53067">
    <property type="entry name" value="Actin-like ATPase domain"/>
    <property type="match status" value="2"/>
</dbReference>
<dbReference type="Proteomes" id="UP000245506">
    <property type="component" value="Unassembled WGS sequence"/>
</dbReference>
<dbReference type="Gene3D" id="3.30.420.40">
    <property type="match status" value="3"/>
</dbReference>
<evidence type="ECO:0000256" key="2">
    <source>
        <dbReference type="ARBA" id="ARBA00022741"/>
    </source>
</evidence>
<dbReference type="PROSITE" id="PS00329">
    <property type="entry name" value="HSP70_2"/>
    <property type="match status" value="1"/>
</dbReference>
<organism evidence="4 5">
    <name type="scientific">Leucothrix arctica</name>
    <dbReference type="NCBI Taxonomy" id="1481894"/>
    <lineage>
        <taxon>Bacteria</taxon>
        <taxon>Pseudomonadati</taxon>
        <taxon>Pseudomonadota</taxon>
        <taxon>Gammaproteobacteria</taxon>
        <taxon>Thiotrichales</taxon>
        <taxon>Thiotrichaceae</taxon>
        <taxon>Leucothrix</taxon>
    </lineage>
</organism>
<keyword evidence="5" id="KW-1185">Reference proteome</keyword>
<dbReference type="CDD" id="cd10231">
    <property type="entry name" value="ASKHA_NBD_HSP70_YegD-like"/>
    <property type="match status" value="1"/>
</dbReference>
<evidence type="ECO:0000313" key="5">
    <source>
        <dbReference type="Proteomes" id="UP000245506"/>
    </source>
</evidence>
<sequence>MSFCGLDFGTSNSTIGIYKNNELQMVMLDDDKTYLRSAIFLNAEEHEIVFGTQAIADYIEGIDGRLMTSLKSVLGSSLMEEKTNIFNEMKPFSDILGFFIKNMKRQAESVQGHEIDSVVLGRPVRFNDDDDTVDKLAEDTLRNIAEKEGFKNIEFQFEPIAAALSYAQTVKTEELALIVDIGGGTSDFTLIKISPEASGTKTDILASSGVHIGGTDFDRLLNYNHVMPSFGLHTTVRTMNGSDIEIPTSYFRNLSTWHKINDMYGREAMIDMSRFLSTSNDQAKTKRLRTLLEKREGHHLLQMVENGKKYLSDEVKTTLELGFIEQGLSIDLAKGDFENVINHDLNKINTVINQLLKDTGIVALQVDAVFFTGGTTRIKKLQETVMSEFSDARIVNGDVFNSVAMGLSIDAQNRFA</sequence>
<protein>
    <submittedName>
        <fullName evidence="4">Heat-shock protein</fullName>
    </submittedName>
</protein>
<dbReference type="InterPro" id="IPR013126">
    <property type="entry name" value="Hsp_70_fam"/>
</dbReference>
<dbReference type="InterPro" id="IPR042054">
    <property type="entry name" value="YegD-like"/>
</dbReference>
<evidence type="ECO:0000313" key="4">
    <source>
        <dbReference type="EMBL" id="PWQ98324.1"/>
    </source>
</evidence>
<dbReference type="AlphaFoldDB" id="A0A317CIE2"/>
<comment type="similarity">
    <text evidence="1">Belongs to the heat shock protein 70 family.</text>
</comment>